<accession>A0ABX0J4M7</accession>
<dbReference type="Gene3D" id="1.10.510.10">
    <property type="entry name" value="Transferase(Phosphotransferase) domain 1"/>
    <property type="match status" value="1"/>
</dbReference>
<comment type="caution">
    <text evidence="1">The sequence shown here is derived from an EMBL/GenBank/DDBJ whole genome shotgun (WGS) entry which is preliminary data.</text>
</comment>
<proteinExistence type="predicted"/>
<reference evidence="1" key="1">
    <citation type="submission" date="2020-03" db="EMBL/GenBank/DDBJ databases">
        <title>Draft sequencing of Paenibacilllus sp. S3N08.</title>
        <authorList>
            <person name="Kim D.-U."/>
        </authorList>
    </citation>
    <scope>NUCLEOTIDE SEQUENCE</scope>
    <source>
        <strain evidence="1">S3N08</strain>
    </source>
</reference>
<dbReference type="RefSeq" id="WP_166146392.1">
    <property type="nucleotide sequence ID" value="NZ_JAAOIW010000001.1"/>
</dbReference>
<gene>
    <name evidence="1" type="ORF">G9U52_03980</name>
</gene>
<sequence length="202" mass="23834">MTEDLLHKVNQIRVWKPETVIEIENPDGFRLIGKGKQGAVFQIDERRCVKIYYHSKSCQRELHTLKLGAKAGICPEIYYWDTQFIVMEYLTAPTLFDYIQQNGMTRELSERLVTLLDTFEQVGFNRFDHSARHIFIMPGDSMKVIDVVHMIKPTPVYLAKKLIGDMGMYGHDFVNFVRELSPKWYGHWSNHWEFEEVMSQLR</sequence>
<dbReference type="EMBL" id="JAAOIW010000001">
    <property type="protein sequence ID" value="NHN28989.1"/>
    <property type="molecule type" value="Genomic_DNA"/>
</dbReference>
<dbReference type="Proteomes" id="UP001165962">
    <property type="component" value="Unassembled WGS sequence"/>
</dbReference>
<keyword evidence="2" id="KW-1185">Reference proteome</keyword>
<evidence type="ECO:0000313" key="1">
    <source>
        <dbReference type="EMBL" id="NHN28989.1"/>
    </source>
</evidence>
<name>A0ABX0J4M7_9BACL</name>
<dbReference type="InterPro" id="IPR011009">
    <property type="entry name" value="Kinase-like_dom_sf"/>
</dbReference>
<protein>
    <submittedName>
        <fullName evidence="1">Uncharacterized protein</fullName>
    </submittedName>
</protein>
<evidence type="ECO:0000313" key="2">
    <source>
        <dbReference type="Proteomes" id="UP001165962"/>
    </source>
</evidence>
<organism evidence="1 2">
    <name type="scientific">Paenibacillus agricola</name>
    <dbReference type="NCBI Taxonomy" id="2716264"/>
    <lineage>
        <taxon>Bacteria</taxon>
        <taxon>Bacillati</taxon>
        <taxon>Bacillota</taxon>
        <taxon>Bacilli</taxon>
        <taxon>Bacillales</taxon>
        <taxon>Paenibacillaceae</taxon>
        <taxon>Paenibacillus</taxon>
    </lineage>
</organism>
<dbReference type="SUPFAM" id="SSF56112">
    <property type="entry name" value="Protein kinase-like (PK-like)"/>
    <property type="match status" value="1"/>
</dbReference>